<dbReference type="SMART" id="SM00256">
    <property type="entry name" value="FBOX"/>
    <property type="match status" value="1"/>
</dbReference>
<dbReference type="Pfam" id="PF00646">
    <property type="entry name" value="F-box"/>
    <property type="match status" value="1"/>
</dbReference>
<accession>A0A2C9WJC9</accession>
<dbReference type="NCBIfam" id="TIGR01640">
    <property type="entry name" value="F_box_assoc_1"/>
    <property type="match status" value="1"/>
</dbReference>
<dbReference type="InterPro" id="IPR017451">
    <property type="entry name" value="F-box-assoc_interact_dom"/>
</dbReference>
<dbReference type="PROSITE" id="PS50181">
    <property type="entry name" value="FBOX"/>
    <property type="match status" value="1"/>
</dbReference>
<dbReference type="InterPro" id="IPR001810">
    <property type="entry name" value="F-box_dom"/>
</dbReference>
<dbReference type="PANTHER" id="PTHR31672:SF13">
    <property type="entry name" value="F-BOX PROTEIN CPR30-LIKE"/>
    <property type="match status" value="1"/>
</dbReference>
<dbReference type="InterPro" id="IPR050796">
    <property type="entry name" value="SCF_F-box_component"/>
</dbReference>
<name>A0A2C9WJC9_MANES</name>
<dbReference type="Gene3D" id="1.20.1280.50">
    <property type="match status" value="1"/>
</dbReference>
<dbReference type="STRING" id="3983.A0A2C9WJC9"/>
<sequence length="398" mass="45143">MLDRFPPEIQTDILSRLSVDDLLRFRCISKSWCAQIDDAVFIKAHLKKFFNTCSSLYLLFADSHPNSLYFASFESLGNAVELDNPLKGPSDAHHNIKMVGSCNGLICYGNAAGTIALLNPLTTKHHILPFLPLDFHLEGKSTWGAWAFGFGYDPISDDYKVVRLGQYLCLFDQFFDTETMVCSLKANTWRRIPGMSYVLGFDQKMGVLVGDSLHWLVGRHRIVLNPNLIVGFNLEVEEFREVPAPELIGENLSINLGVVGDWLSLTANYERMRLDVWVMKEYGEEESWSRLIVIKPNELAPLKCMRTLAFSKKGDELLLRLVDGSLVWYNLKEKSVKSVEIPIAVTPFVVEAFRGSLVSPCLNKEETDAKKVRPQKGKNNRKRDEFLSKGFKLVLKWG</sequence>
<reference evidence="2" key="1">
    <citation type="submission" date="2016-02" db="EMBL/GenBank/DDBJ databases">
        <title>WGS assembly of Manihot esculenta.</title>
        <authorList>
            <person name="Bredeson J.V."/>
            <person name="Prochnik S.E."/>
            <person name="Lyons J.B."/>
            <person name="Schmutz J."/>
            <person name="Grimwood J."/>
            <person name="Vrebalov J."/>
            <person name="Bart R.S."/>
            <person name="Amuge T."/>
            <person name="Ferguson M.E."/>
            <person name="Green R."/>
            <person name="Putnam N."/>
            <person name="Stites J."/>
            <person name="Rounsley S."/>
            <person name="Rokhsar D.S."/>
        </authorList>
    </citation>
    <scope>NUCLEOTIDE SEQUENCE [LARGE SCALE GENOMIC DNA]</scope>
    <source>
        <tissue evidence="2">Leaf</tissue>
    </source>
</reference>
<protein>
    <recommendedName>
        <fullName evidence="1">F-box domain-containing protein</fullName>
    </recommendedName>
</protein>
<dbReference type="InterPro" id="IPR013187">
    <property type="entry name" value="F-box-assoc_dom_typ3"/>
</dbReference>
<dbReference type="PANTHER" id="PTHR31672">
    <property type="entry name" value="BNACNNG10540D PROTEIN"/>
    <property type="match status" value="1"/>
</dbReference>
<gene>
    <name evidence="2" type="ORF">MANES_01G095600</name>
</gene>
<proteinExistence type="predicted"/>
<dbReference type="InterPro" id="IPR036047">
    <property type="entry name" value="F-box-like_dom_sf"/>
</dbReference>
<feature type="domain" description="F-box" evidence="1">
    <location>
        <begin position="1"/>
        <end position="44"/>
    </location>
</feature>
<dbReference type="Pfam" id="PF08268">
    <property type="entry name" value="FBA_3"/>
    <property type="match status" value="1"/>
</dbReference>
<dbReference type="AlphaFoldDB" id="A0A2C9WJC9"/>
<evidence type="ECO:0000313" key="2">
    <source>
        <dbReference type="EMBL" id="OAY60218.1"/>
    </source>
</evidence>
<dbReference type="EMBL" id="CM004387">
    <property type="protein sequence ID" value="OAY60218.1"/>
    <property type="molecule type" value="Genomic_DNA"/>
</dbReference>
<dbReference type="SUPFAM" id="SSF81383">
    <property type="entry name" value="F-box domain"/>
    <property type="match status" value="1"/>
</dbReference>
<evidence type="ECO:0000259" key="1">
    <source>
        <dbReference type="PROSITE" id="PS50181"/>
    </source>
</evidence>
<organism evidence="2">
    <name type="scientific">Manihot esculenta</name>
    <name type="common">Cassava</name>
    <name type="synonym">Jatropha manihot</name>
    <dbReference type="NCBI Taxonomy" id="3983"/>
    <lineage>
        <taxon>Eukaryota</taxon>
        <taxon>Viridiplantae</taxon>
        <taxon>Streptophyta</taxon>
        <taxon>Embryophyta</taxon>
        <taxon>Tracheophyta</taxon>
        <taxon>Spermatophyta</taxon>
        <taxon>Magnoliopsida</taxon>
        <taxon>eudicotyledons</taxon>
        <taxon>Gunneridae</taxon>
        <taxon>Pentapetalae</taxon>
        <taxon>rosids</taxon>
        <taxon>fabids</taxon>
        <taxon>Malpighiales</taxon>
        <taxon>Euphorbiaceae</taxon>
        <taxon>Crotonoideae</taxon>
        <taxon>Manihoteae</taxon>
        <taxon>Manihot</taxon>
    </lineage>
</organism>